<comment type="subcellular location">
    <subcellularLocation>
        <location evidence="1">Cell membrane</location>
        <topology evidence="1">Multi-pass membrane protein</topology>
    </subcellularLocation>
</comment>
<dbReference type="AlphaFoldDB" id="A0A9W6CH98"/>
<protein>
    <submittedName>
        <fullName evidence="10">Branched-chain amino acid ABC transporter permease</fullName>
    </submittedName>
    <submittedName>
        <fullName evidence="11">Urea transport system permease protein</fullName>
    </submittedName>
</protein>
<evidence type="ECO:0000313" key="13">
    <source>
        <dbReference type="Proteomes" id="UP001245370"/>
    </source>
</evidence>
<gene>
    <name evidence="11" type="ORF">GGQ86_000461</name>
    <name evidence="10" type="ORF">XFLAVUS301_19150</name>
</gene>
<organism evidence="10 12">
    <name type="scientific">Xanthobacter flavus</name>
    <dbReference type="NCBI Taxonomy" id="281"/>
    <lineage>
        <taxon>Bacteria</taxon>
        <taxon>Pseudomonadati</taxon>
        <taxon>Pseudomonadota</taxon>
        <taxon>Alphaproteobacteria</taxon>
        <taxon>Hyphomicrobiales</taxon>
        <taxon>Xanthobacteraceae</taxon>
        <taxon>Xanthobacter</taxon>
    </lineage>
</organism>
<evidence type="ECO:0000256" key="5">
    <source>
        <dbReference type="ARBA" id="ARBA00022970"/>
    </source>
</evidence>
<evidence type="ECO:0000256" key="8">
    <source>
        <dbReference type="ARBA" id="ARBA00037998"/>
    </source>
</evidence>
<sequence length="552" mass="58027">MMRLPLPVPQANVSPSTLRTLFLSFLAVLMAGLVASVPARAQSQPDISGIIAKFGNDSYSDTTDAVAALATSGSPQAAAVVEALAAGNLLYDPATKAVFIRTSSGMVDPATGAIVGSAPANLSPVRANNRVRRALDAAAGALTLLNADPAKRLDAAAAVFKSRDVAALPTVEAAIAKETVPAVKAALAQARAAILIGKADAPEPDRRAAIQLIAARGDQESISLLRSLPANSPPALKAAAEAGIMKAEESLKFWAVVQNVWYGLSLGSVLLLAAIGLAITFGVMGVINMAHGEMVMLGAYTTFVVQELIRQKAPYLFDWSLTIALPLAFLFTALVGILIERTVIRFLYGRPLETLLATWGVSLILQQAVRSVFGPTNQEVGAPSWMSGAFQIGQLSITYNRLWIICFALIVFFTLLLVLRRTPLGLYVRAVTQNRRMAAAMGIRTGRIDALTFGLGSGIAGIAGVALSQIDNVSPNLGQGYIIDSFMVVVFGGVGNLWGTLVGAFTLGVANKLLEPFAGAVLGKILLLVFIILFIQKRPRGLFALKGRAVES</sequence>
<evidence type="ECO:0000256" key="7">
    <source>
        <dbReference type="ARBA" id="ARBA00023136"/>
    </source>
</evidence>
<keyword evidence="6 9" id="KW-1133">Transmembrane helix</keyword>
<dbReference type="InterPro" id="IPR017779">
    <property type="entry name" value="ABC_UrtB_bac"/>
</dbReference>
<dbReference type="EMBL" id="JAVDPY010000001">
    <property type="protein sequence ID" value="MDR6332014.1"/>
    <property type="molecule type" value="Genomic_DNA"/>
</dbReference>
<comment type="similarity">
    <text evidence="8">Belongs to the binding-protein-dependent transport system permease family. LivHM subfamily.</text>
</comment>
<dbReference type="EMBL" id="BSDO01000002">
    <property type="protein sequence ID" value="GLI22241.1"/>
    <property type="molecule type" value="Genomic_DNA"/>
</dbReference>
<dbReference type="Pfam" id="PF02653">
    <property type="entry name" value="BPD_transp_2"/>
    <property type="match status" value="1"/>
</dbReference>
<accession>A0A9W6CH98</accession>
<evidence type="ECO:0000256" key="1">
    <source>
        <dbReference type="ARBA" id="ARBA00004651"/>
    </source>
</evidence>
<dbReference type="Proteomes" id="UP001245370">
    <property type="component" value="Unassembled WGS sequence"/>
</dbReference>
<dbReference type="GeneID" id="95762704"/>
<dbReference type="GO" id="GO:0022857">
    <property type="term" value="F:transmembrane transporter activity"/>
    <property type="evidence" value="ECO:0007669"/>
    <property type="project" value="InterPro"/>
</dbReference>
<dbReference type="GO" id="GO:0006865">
    <property type="term" value="P:amino acid transport"/>
    <property type="evidence" value="ECO:0007669"/>
    <property type="project" value="UniProtKB-KW"/>
</dbReference>
<evidence type="ECO:0000256" key="3">
    <source>
        <dbReference type="ARBA" id="ARBA00022475"/>
    </source>
</evidence>
<keyword evidence="2" id="KW-0813">Transport</keyword>
<evidence type="ECO:0000313" key="12">
    <source>
        <dbReference type="Proteomes" id="UP001144397"/>
    </source>
</evidence>
<keyword evidence="3" id="KW-1003">Cell membrane</keyword>
<feature type="transmembrane region" description="Helical" evidence="9">
    <location>
        <begin position="402"/>
        <end position="419"/>
    </location>
</feature>
<keyword evidence="4 9" id="KW-0812">Transmembrane</keyword>
<dbReference type="InterPro" id="IPR052157">
    <property type="entry name" value="BCAA_transport_permease"/>
</dbReference>
<keyword evidence="7 9" id="KW-0472">Membrane</keyword>
<evidence type="ECO:0000256" key="2">
    <source>
        <dbReference type="ARBA" id="ARBA00022448"/>
    </source>
</evidence>
<evidence type="ECO:0000313" key="11">
    <source>
        <dbReference type="EMBL" id="MDR6332014.1"/>
    </source>
</evidence>
<feature type="transmembrane region" description="Helical" evidence="9">
    <location>
        <begin position="260"/>
        <end position="287"/>
    </location>
</feature>
<proteinExistence type="inferred from homology"/>
<dbReference type="PANTHER" id="PTHR11795:SF447">
    <property type="entry name" value="ABC TRANSPORTER PERMEASE PROTEIN"/>
    <property type="match status" value="1"/>
</dbReference>
<name>A0A9W6CH98_XANFL</name>
<reference evidence="11 13" key="2">
    <citation type="submission" date="2023-07" db="EMBL/GenBank/DDBJ databases">
        <title>Genomic Encyclopedia of Type Strains, Phase IV (KMG-IV): sequencing the most valuable type-strain genomes for metagenomic binning, comparative biology and taxonomic classification.</title>
        <authorList>
            <person name="Goeker M."/>
        </authorList>
    </citation>
    <scope>NUCLEOTIDE SEQUENCE [LARGE SCALE GENOMIC DNA]</scope>
    <source>
        <strain evidence="11 13">DSM 338</strain>
    </source>
</reference>
<dbReference type="PANTHER" id="PTHR11795">
    <property type="entry name" value="BRANCHED-CHAIN AMINO ACID TRANSPORT SYSTEM PERMEASE PROTEIN LIVH"/>
    <property type="match status" value="1"/>
</dbReference>
<keyword evidence="13" id="KW-1185">Reference proteome</keyword>
<dbReference type="NCBIfam" id="TIGR03409">
    <property type="entry name" value="urea_trans_UrtB"/>
    <property type="match status" value="1"/>
</dbReference>
<evidence type="ECO:0000256" key="6">
    <source>
        <dbReference type="ARBA" id="ARBA00022989"/>
    </source>
</evidence>
<evidence type="ECO:0000256" key="9">
    <source>
        <dbReference type="SAM" id="Phobius"/>
    </source>
</evidence>
<evidence type="ECO:0000313" key="10">
    <source>
        <dbReference type="EMBL" id="GLI22241.1"/>
    </source>
</evidence>
<dbReference type="InterPro" id="IPR001851">
    <property type="entry name" value="ABC_transp_permease"/>
</dbReference>
<dbReference type="Proteomes" id="UP001144397">
    <property type="component" value="Unassembled WGS sequence"/>
</dbReference>
<dbReference type="GO" id="GO:0005886">
    <property type="term" value="C:plasma membrane"/>
    <property type="evidence" value="ECO:0007669"/>
    <property type="project" value="UniProtKB-SubCell"/>
</dbReference>
<comment type="caution">
    <text evidence="10">The sequence shown here is derived from an EMBL/GenBank/DDBJ whole genome shotgun (WGS) entry which is preliminary data.</text>
</comment>
<keyword evidence="5" id="KW-0029">Amino-acid transport</keyword>
<feature type="transmembrane region" description="Helical" evidence="9">
    <location>
        <begin position="516"/>
        <end position="535"/>
    </location>
</feature>
<feature type="transmembrane region" description="Helical" evidence="9">
    <location>
        <begin position="316"/>
        <end position="339"/>
    </location>
</feature>
<reference evidence="10" key="1">
    <citation type="submission" date="2022-12" db="EMBL/GenBank/DDBJ databases">
        <title>Reference genome sequencing for broad-spectrum identification of bacterial and archaeal isolates by mass spectrometry.</title>
        <authorList>
            <person name="Sekiguchi Y."/>
            <person name="Tourlousse D.M."/>
        </authorList>
    </citation>
    <scope>NUCLEOTIDE SEQUENCE</scope>
    <source>
        <strain evidence="10">301</strain>
    </source>
</reference>
<dbReference type="RefSeq" id="WP_281807290.1">
    <property type="nucleotide sequence ID" value="NZ_BSDO01000002.1"/>
</dbReference>
<evidence type="ECO:0000256" key="4">
    <source>
        <dbReference type="ARBA" id="ARBA00022692"/>
    </source>
</evidence>
<feature type="transmembrane region" description="Helical" evidence="9">
    <location>
        <begin position="486"/>
        <end position="510"/>
    </location>
</feature>
<dbReference type="CDD" id="cd06582">
    <property type="entry name" value="TM_PBP1_LivH_like"/>
    <property type="match status" value="1"/>
</dbReference>